<proteinExistence type="predicted"/>
<organism evidence="1 2">
    <name type="scientific">Dermatophagoides pteronyssinus</name>
    <name type="common">European house dust mite</name>
    <dbReference type="NCBI Taxonomy" id="6956"/>
    <lineage>
        <taxon>Eukaryota</taxon>
        <taxon>Metazoa</taxon>
        <taxon>Ecdysozoa</taxon>
        <taxon>Arthropoda</taxon>
        <taxon>Chelicerata</taxon>
        <taxon>Arachnida</taxon>
        <taxon>Acari</taxon>
        <taxon>Acariformes</taxon>
        <taxon>Sarcoptiformes</taxon>
        <taxon>Astigmata</taxon>
        <taxon>Psoroptidia</taxon>
        <taxon>Analgoidea</taxon>
        <taxon>Pyroglyphidae</taxon>
        <taxon>Dermatophagoidinae</taxon>
        <taxon>Dermatophagoides</taxon>
    </lineage>
</organism>
<name>A0ABQ8J1X1_DERPT</name>
<sequence length="137" mass="16130">MHINMWTKIFTWYTNSFGLYQSKNKTTNASVVIKNRIQTRNPAFLRIASRNCSLPSRIDSFDVIVERFKLFKSHSCLITFSENNSCNLDISANFFVIINKSERSSKKNTTNYVLGLLLHFNEYLFISFRNKRINRKT</sequence>
<reference evidence="1 2" key="2">
    <citation type="journal article" date="2022" name="Mol. Biol. Evol.">
        <title>Comparative Genomics Reveals Insights into the Divergent Evolution of Astigmatic Mites and Household Pest Adaptations.</title>
        <authorList>
            <person name="Xiong Q."/>
            <person name="Wan A.T."/>
            <person name="Liu X."/>
            <person name="Fung C.S."/>
            <person name="Xiao X."/>
            <person name="Malainual N."/>
            <person name="Hou J."/>
            <person name="Wang L."/>
            <person name="Wang M."/>
            <person name="Yang K.Y."/>
            <person name="Cui Y."/>
            <person name="Leung E.L."/>
            <person name="Nong W."/>
            <person name="Shin S.K."/>
            <person name="Au S.W."/>
            <person name="Jeong K.Y."/>
            <person name="Chew F.T."/>
            <person name="Hui J.H."/>
            <person name="Leung T.F."/>
            <person name="Tungtrongchitr A."/>
            <person name="Zhong N."/>
            <person name="Liu Z."/>
            <person name="Tsui S.K."/>
        </authorList>
    </citation>
    <scope>NUCLEOTIDE SEQUENCE [LARGE SCALE GENOMIC DNA]</scope>
    <source>
        <strain evidence="1">Derp</strain>
    </source>
</reference>
<reference evidence="1 2" key="1">
    <citation type="journal article" date="2018" name="J. Allergy Clin. Immunol.">
        <title>High-quality assembly of Dermatophagoides pteronyssinus genome and transcriptome reveals a wide range of novel allergens.</title>
        <authorList>
            <person name="Liu X.Y."/>
            <person name="Yang K.Y."/>
            <person name="Wang M.Q."/>
            <person name="Kwok J.S."/>
            <person name="Zeng X."/>
            <person name="Yang Z."/>
            <person name="Xiao X.J."/>
            <person name="Lau C.P."/>
            <person name="Li Y."/>
            <person name="Huang Z.M."/>
            <person name="Ba J.G."/>
            <person name="Yim A.K."/>
            <person name="Ouyang C.Y."/>
            <person name="Ngai S.M."/>
            <person name="Chan T.F."/>
            <person name="Leung E.L."/>
            <person name="Liu L."/>
            <person name="Liu Z.G."/>
            <person name="Tsui S.K."/>
        </authorList>
    </citation>
    <scope>NUCLEOTIDE SEQUENCE [LARGE SCALE GENOMIC DNA]</scope>
    <source>
        <strain evidence="1">Derp</strain>
    </source>
</reference>
<protein>
    <submittedName>
        <fullName evidence="1">Uncharacterized protein</fullName>
    </submittedName>
</protein>
<dbReference type="Proteomes" id="UP000887458">
    <property type="component" value="Unassembled WGS sequence"/>
</dbReference>
<gene>
    <name evidence="1" type="ORF">DERP_009912</name>
</gene>
<accession>A0ABQ8J1X1</accession>
<evidence type="ECO:0000313" key="1">
    <source>
        <dbReference type="EMBL" id="KAH9416549.1"/>
    </source>
</evidence>
<dbReference type="EMBL" id="NJHN03000090">
    <property type="protein sequence ID" value="KAH9416549.1"/>
    <property type="molecule type" value="Genomic_DNA"/>
</dbReference>
<comment type="caution">
    <text evidence="1">The sequence shown here is derived from an EMBL/GenBank/DDBJ whole genome shotgun (WGS) entry which is preliminary data.</text>
</comment>
<evidence type="ECO:0000313" key="2">
    <source>
        <dbReference type="Proteomes" id="UP000887458"/>
    </source>
</evidence>
<keyword evidence="2" id="KW-1185">Reference proteome</keyword>